<evidence type="ECO:0000313" key="1">
    <source>
        <dbReference type="EMBL" id="CEK55078.1"/>
    </source>
</evidence>
<dbReference type="AlphaFoldDB" id="A0A0B6YFS5"/>
<accession>A0A0B6YFS5</accession>
<feature type="non-terminal residue" evidence="1">
    <location>
        <position position="91"/>
    </location>
</feature>
<reference evidence="1" key="1">
    <citation type="submission" date="2014-12" db="EMBL/GenBank/DDBJ databases">
        <title>Insight into the proteome of Arion vulgaris.</title>
        <authorList>
            <person name="Aradska J."/>
            <person name="Bulat T."/>
            <person name="Smidak R."/>
            <person name="Sarate P."/>
            <person name="Gangsoo J."/>
            <person name="Sialana F."/>
            <person name="Bilban M."/>
            <person name="Lubec G."/>
        </authorList>
    </citation>
    <scope>NUCLEOTIDE SEQUENCE</scope>
    <source>
        <tissue evidence="1">Skin</tissue>
    </source>
</reference>
<gene>
    <name evidence="1" type="primary">ORF24319</name>
</gene>
<name>A0A0B6YFS5_9EUPU</name>
<organism evidence="1">
    <name type="scientific">Arion vulgaris</name>
    <dbReference type="NCBI Taxonomy" id="1028688"/>
    <lineage>
        <taxon>Eukaryota</taxon>
        <taxon>Metazoa</taxon>
        <taxon>Spiralia</taxon>
        <taxon>Lophotrochozoa</taxon>
        <taxon>Mollusca</taxon>
        <taxon>Gastropoda</taxon>
        <taxon>Heterobranchia</taxon>
        <taxon>Euthyneura</taxon>
        <taxon>Panpulmonata</taxon>
        <taxon>Eupulmonata</taxon>
        <taxon>Stylommatophora</taxon>
        <taxon>Helicina</taxon>
        <taxon>Arionoidea</taxon>
        <taxon>Arionidae</taxon>
        <taxon>Arion</taxon>
    </lineage>
</organism>
<dbReference type="EMBL" id="HACG01008213">
    <property type="protein sequence ID" value="CEK55078.1"/>
    <property type="molecule type" value="Transcribed_RNA"/>
</dbReference>
<protein>
    <submittedName>
        <fullName evidence="1">Uncharacterized protein</fullName>
    </submittedName>
</protein>
<feature type="non-terminal residue" evidence="1">
    <location>
        <position position="1"/>
    </location>
</feature>
<proteinExistence type="predicted"/>
<sequence>EMVRNWDKTGRAEFIKTCRLMNGHDSSLKLLPKKNLKRAIYEVFYAVYHNQLRIENAVSVLTDLKDYIPSFPSTLADVLGIVDVETSSSDE</sequence>